<dbReference type="Gene3D" id="1.10.510.10">
    <property type="entry name" value="Transferase(Phosphotransferase) domain 1"/>
    <property type="match status" value="1"/>
</dbReference>
<dbReference type="SUPFAM" id="SSF55550">
    <property type="entry name" value="SH2 domain"/>
    <property type="match status" value="2"/>
</dbReference>
<dbReference type="GO" id="GO:0051130">
    <property type="term" value="P:positive regulation of cellular component organization"/>
    <property type="evidence" value="ECO:0007669"/>
    <property type="project" value="UniProtKB-ARBA"/>
</dbReference>
<dbReference type="SMART" id="SM00252">
    <property type="entry name" value="SH2"/>
    <property type="match status" value="2"/>
</dbReference>
<dbReference type="InterPro" id="IPR020635">
    <property type="entry name" value="Tyr_kinase_cat_dom"/>
</dbReference>
<dbReference type="GO" id="GO:0006887">
    <property type="term" value="P:exocytosis"/>
    <property type="evidence" value="ECO:0007669"/>
    <property type="project" value="UniProtKB-KW"/>
</dbReference>
<evidence type="ECO:0000256" key="17">
    <source>
        <dbReference type="RuleBase" id="RU362096"/>
    </source>
</evidence>
<dbReference type="SMART" id="SM00248">
    <property type="entry name" value="ANK"/>
    <property type="match status" value="5"/>
</dbReference>
<dbReference type="GO" id="GO:0004714">
    <property type="term" value="F:transmembrane receptor protein tyrosine kinase activity"/>
    <property type="evidence" value="ECO:0007669"/>
    <property type="project" value="UniProtKB-EC"/>
</dbReference>
<keyword evidence="9" id="KW-0638">Presynaptic neurotoxin</keyword>
<dbReference type="EMBL" id="NCKV01000891">
    <property type="protein sequence ID" value="RWS29493.1"/>
    <property type="molecule type" value="Genomic_DNA"/>
</dbReference>
<dbReference type="SUPFAM" id="SSF56112">
    <property type="entry name" value="Protein kinase-like (PK-like)"/>
    <property type="match status" value="1"/>
</dbReference>
<evidence type="ECO:0000256" key="14">
    <source>
        <dbReference type="ARBA" id="ARBA00051245"/>
    </source>
</evidence>
<evidence type="ECO:0000256" key="8">
    <source>
        <dbReference type="ARBA" id="ARBA00022840"/>
    </source>
</evidence>
<evidence type="ECO:0000256" key="1">
    <source>
        <dbReference type="ARBA" id="ARBA00004175"/>
    </source>
</evidence>
<keyword evidence="9" id="KW-0800">Toxin</keyword>
<dbReference type="Gene3D" id="3.30.505.10">
    <property type="entry name" value="SH2 domain"/>
    <property type="match status" value="2"/>
</dbReference>
<dbReference type="SUPFAM" id="SSF48403">
    <property type="entry name" value="Ankyrin repeat"/>
    <property type="match status" value="1"/>
</dbReference>
<dbReference type="InterPro" id="IPR036860">
    <property type="entry name" value="SH2_dom_sf"/>
</dbReference>
<dbReference type="GO" id="GO:0050793">
    <property type="term" value="P:regulation of developmental process"/>
    <property type="evidence" value="ECO:0007669"/>
    <property type="project" value="UniProtKB-ARBA"/>
</dbReference>
<evidence type="ECO:0000313" key="20">
    <source>
        <dbReference type="EMBL" id="RWS29493.1"/>
    </source>
</evidence>
<dbReference type="EC" id="2.7.10.2" evidence="17"/>
<dbReference type="Pfam" id="PF00017">
    <property type="entry name" value="SH2"/>
    <property type="match status" value="2"/>
</dbReference>
<dbReference type="PROSITE" id="PS00109">
    <property type="entry name" value="PROTEIN_KINASE_TYR"/>
    <property type="match status" value="1"/>
</dbReference>
<dbReference type="GO" id="GO:0044218">
    <property type="term" value="C:other organism cell membrane"/>
    <property type="evidence" value="ECO:0007669"/>
    <property type="project" value="UniProtKB-KW"/>
</dbReference>
<dbReference type="InterPro" id="IPR036770">
    <property type="entry name" value="Ankyrin_rpt-contain_sf"/>
</dbReference>
<dbReference type="Gene3D" id="1.25.40.20">
    <property type="entry name" value="Ankyrin repeat-containing domain"/>
    <property type="match status" value="1"/>
</dbReference>
<dbReference type="GO" id="GO:0002009">
    <property type="term" value="P:morphogenesis of an epithelium"/>
    <property type="evidence" value="ECO:0007669"/>
    <property type="project" value="UniProtKB-ARBA"/>
</dbReference>
<dbReference type="PROSITE" id="PS50001">
    <property type="entry name" value="SH2"/>
    <property type="match status" value="2"/>
</dbReference>
<evidence type="ECO:0000256" key="2">
    <source>
        <dbReference type="ARBA" id="ARBA00004308"/>
    </source>
</evidence>
<evidence type="ECO:0000259" key="19">
    <source>
        <dbReference type="PROSITE" id="PS50011"/>
    </source>
</evidence>
<evidence type="ECO:0000256" key="3">
    <source>
        <dbReference type="ARBA" id="ARBA00022483"/>
    </source>
</evidence>
<dbReference type="VEuPathDB" id="VectorBase:LDEU002547"/>
<dbReference type="InterPro" id="IPR050198">
    <property type="entry name" value="Non-receptor_tyrosine_kinases"/>
</dbReference>
<comment type="catalytic activity">
    <reaction evidence="13">
        <text>L-tyrosyl-[protein] + ATP = O-phospho-L-tyrosyl-[protein] + ADP + H(+)</text>
        <dbReference type="Rhea" id="RHEA:10596"/>
        <dbReference type="Rhea" id="RHEA-COMP:10136"/>
        <dbReference type="Rhea" id="RHEA-COMP:20101"/>
        <dbReference type="ChEBI" id="CHEBI:15378"/>
        <dbReference type="ChEBI" id="CHEBI:30616"/>
        <dbReference type="ChEBI" id="CHEBI:46858"/>
        <dbReference type="ChEBI" id="CHEBI:61978"/>
        <dbReference type="ChEBI" id="CHEBI:456216"/>
        <dbReference type="EC" id="2.7.10.1"/>
    </reaction>
</comment>
<evidence type="ECO:0000256" key="9">
    <source>
        <dbReference type="ARBA" id="ARBA00023028"/>
    </source>
</evidence>
<dbReference type="PROSITE" id="PS50297">
    <property type="entry name" value="ANK_REP_REGION"/>
    <property type="match status" value="2"/>
</dbReference>
<keyword evidence="11 17" id="KW-0829">Tyrosine-protein kinase</keyword>
<sequence length="720" mass="81536">MAADTVNADCWTFVSGGSCSSQNSSQIAAVFTPSAVRGGYYREATSSTDDELRKWYFPGINREEAEYILRVNSGQQSKNRLFLVRETSAGEEYALSTIQNGVVLHYQIRKCSVDDAFYCINEGHVVHGLDTLIEEYIETDYEHSHPSNGLVLTCACEGGQEPPAETRLHGRSNLLHRACKQANHEIVAELLKARNHNLEAKNEEGQTAMHVAVMAANWNSLVLRSLIEAGAKVNARDTKGMTALHYAILSQNTAAVQMLLNDGHASPQIRNNNGWVAMHFAAYLGYEKIIVSLLEKCAALSPRTNCDETPLDLANKQKHSKCVQLLQSYVHKALITSPAKHEWFHENLIDRQITEQLLQNEGLSDGLFLVRRSKLQQLVLVVVFNNRVYNFVIRNRRQFFYIDDGPYFANIEQLISYYMNQSDGLPTTLKTAVKPSQVLQCVPSECMRIGTSIGSGTFSTAFNGVWNERPFARINVTLKVPNSVSVSEVDEQFVEEMRKMCELDNRYVVKTLGYCKGPPLMVIEEMLPLRTLLDYVNNEASKISVEYHFKLWLSQIAFGMKHLEERQFVHRDLALRNILIVSETWVKIGEYGLRKLFSRENSASNACDTTAMKWFAPESIKSAIFTSASDVWSYAVTLWELYSFGEHPFGSDCDGLRAARIIETGVRLQRPQFCPLKIYALLLICWSHEANQRPTFSQICQIILEQQFFENIREQLKTNA</sequence>
<dbReference type="OrthoDB" id="67310at2759"/>
<evidence type="ECO:0000256" key="13">
    <source>
        <dbReference type="ARBA" id="ARBA00051243"/>
    </source>
</evidence>
<gene>
    <name evidence="20" type="ORF">B4U80_11315</name>
</gene>
<organism evidence="20 21">
    <name type="scientific">Leptotrombidium deliense</name>
    <dbReference type="NCBI Taxonomy" id="299467"/>
    <lineage>
        <taxon>Eukaryota</taxon>
        <taxon>Metazoa</taxon>
        <taxon>Ecdysozoa</taxon>
        <taxon>Arthropoda</taxon>
        <taxon>Chelicerata</taxon>
        <taxon>Arachnida</taxon>
        <taxon>Acari</taxon>
        <taxon>Acariformes</taxon>
        <taxon>Trombidiformes</taxon>
        <taxon>Prostigmata</taxon>
        <taxon>Anystina</taxon>
        <taxon>Parasitengona</taxon>
        <taxon>Trombiculoidea</taxon>
        <taxon>Trombiculidae</taxon>
        <taxon>Leptotrombidium</taxon>
    </lineage>
</organism>
<dbReference type="PANTHER" id="PTHR24418">
    <property type="entry name" value="TYROSINE-PROTEIN KINASE"/>
    <property type="match status" value="1"/>
</dbReference>
<keyword evidence="10" id="KW-0472">Membrane</keyword>
<name>A0A443SPS0_9ACAR</name>
<keyword evidence="6 17" id="KW-0547">Nucleotide-binding</keyword>
<dbReference type="PRINTS" id="PR00109">
    <property type="entry name" value="TYRKINASE"/>
</dbReference>
<feature type="domain" description="Protein kinase" evidence="19">
    <location>
        <begin position="447"/>
        <end position="709"/>
    </location>
</feature>
<dbReference type="Proteomes" id="UP000288716">
    <property type="component" value="Unassembled WGS sequence"/>
</dbReference>
<protein>
    <recommendedName>
        <fullName evidence="17">Tyrosine-protein kinase</fullName>
        <ecNumber evidence="17">2.7.10.2</ecNumber>
    </recommendedName>
</protein>
<dbReference type="InterPro" id="IPR001245">
    <property type="entry name" value="Ser-Thr/Tyr_kinase_cat_dom"/>
</dbReference>
<dbReference type="Pfam" id="PF12796">
    <property type="entry name" value="Ank_2"/>
    <property type="match status" value="1"/>
</dbReference>
<dbReference type="GO" id="GO:0030182">
    <property type="term" value="P:neuron differentiation"/>
    <property type="evidence" value="ECO:0007669"/>
    <property type="project" value="UniProtKB-ARBA"/>
</dbReference>
<dbReference type="GO" id="GO:0048468">
    <property type="term" value="P:cell development"/>
    <property type="evidence" value="ECO:0007669"/>
    <property type="project" value="UniProtKB-ARBA"/>
</dbReference>
<keyword evidence="15" id="KW-0040">ANK repeat</keyword>
<keyword evidence="9" id="KW-0528">Neurotoxin</keyword>
<evidence type="ECO:0000256" key="15">
    <source>
        <dbReference type="PROSITE-ProRule" id="PRU00023"/>
    </source>
</evidence>
<dbReference type="InterPro" id="IPR000719">
    <property type="entry name" value="Prot_kinase_dom"/>
</dbReference>
<keyword evidence="8 17" id="KW-0067">ATP-binding</keyword>
<comment type="catalytic activity">
    <reaction evidence="14 17">
        <text>L-tyrosyl-[protein] + ATP = O-phospho-L-tyrosyl-[protein] + ADP + H(+)</text>
        <dbReference type="Rhea" id="RHEA:10596"/>
        <dbReference type="Rhea" id="RHEA-COMP:10136"/>
        <dbReference type="Rhea" id="RHEA-COMP:20101"/>
        <dbReference type="ChEBI" id="CHEBI:15378"/>
        <dbReference type="ChEBI" id="CHEBI:30616"/>
        <dbReference type="ChEBI" id="CHEBI:46858"/>
        <dbReference type="ChEBI" id="CHEBI:61978"/>
        <dbReference type="ChEBI" id="CHEBI:456216"/>
        <dbReference type="EC" id="2.7.10.2"/>
    </reaction>
</comment>
<evidence type="ECO:0000313" key="21">
    <source>
        <dbReference type="Proteomes" id="UP000288716"/>
    </source>
</evidence>
<evidence type="ECO:0000256" key="4">
    <source>
        <dbReference type="ARBA" id="ARBA00022537"/>
    </source>
</evidence>
<dbReference type="SMART" id="SM00219">
    <property type="entry name" value="TyrKc"/>
    <property type="match status" value="1"/>
</dbReference>
<evidence type="ECO:0000256" key="12">
    <source>
        <dbReference type="ARBA" id="ARBA00023298"/>
    </source>
</evidence>
<evidence type="ECO:0000256" key="11">
    <source>
        <dbReference type="ARBA" id="ARBA00023137"/>
    </source>
</evidence>
<evidence type="ECO:0000256" key="6">
    <source>
        <dbReference type="ARBA" id="ARBA00022741"/>
    </source>
</evidence>
<evidence type="ECO:0000256" key="10">
    <source>
        <dbReference type="ARBA" id="ARBA00023136"/>
    </source>
</evidence>
<dbReference type="AlphaFoldDB" id="A0A443SPS0"/>
<dbReference type="PROSITE" id="PS50088">
    <property type="entry name" value="ANK_REPEAT"/>
    <property type="match status" value="2"/>
</dbReference>
<keyword evidence="21" id="KW-1185">Reference proteome</keyword>
<comment type="subcellular location">
    <subcellularLocation>
        <location evidence="2">Endomembrane system</location>
    </subcellularLocation>
    <subcellularLocation>
        <location evidence="1">Target cell membrane</location>
    </subcellularLocation>
</comment>
<reference evidence="20 21" key="1">
    <citation type="journal article" date="2018" name="Gigascience">
        <title>Genomes of trombidid mites reveal novel predicted allergens and laterally-transferred genes associated with secondary metabolism.</title>
        <authorList>
            <person name="Dong X."/>
            <person name="Chaisiri K."/>
            <person name="Xia D."/>
            <person name="Armstrong S.D."/>
            <person name="Fang Y."/>
            <person name="Donnelly M.J."/>
            <person name="Kadowaki T."/>
            <person name="McGarry J.W."/>
            <person name="Darby A.C."/>
            <person name="Makepeace B.L."/>
        </authorList>
    </citation>
    <scope>NUCLEOTIDE SEQUENCE [LARGE SCALE GENOMIC DNA]</scope>
    <source>
        <strain evidence="20">UoL-UT</strain>
    </source>
</reference>
<dbReference type="Pfam" id="PF07714">
    <property type="entry name" value="PK_Tyr_Ser-Thr"/>
    <property type="match status" value="1"/>
</dbReference>
<comment type="similarity">
    <text evidence="17">Belongs to the protein kinase superfamily. Tyr protein kinase family.</text>
</comment>
<dbReference type="InterPro" id="IPR011009">
    <property type="entry name" value="Kinase-like_dom_sf"/>
</dbReference>
<keyword evidence="7 17" id="KW-0418">Kinase</keyword>
<evidence type="ECO:0000259" key="18">
    <source>
        <dbReference type="PROSITE" id="PS50001"/>
    </source>
</evidence>
<dbReference type="PROSITE" id="PS50011">
    <property type="entry name" value="PROTEIN_KINASE_DOM"/>
    <property type="match status" value="1"/>
</dbReference>
<evidence type="ECO:0000256" key="7">
    <source>
        <dbReference type="ARBA" id="ARBA00022777"/>
    </source>
</evidence>
<keyword evidence="5 17" id="KW-0808">Transferase</keyword>
<evidence type="ECO:0000256" key="16">
    <source>
        <dbReference type="PROSITE-ProRule" id="PRU00191"/>
    </source>
</evidence>
<keyword evidence="3" id="KW-0268">Exocytosis</keyword>
<accession>A0A443SPS0</accession>
<feature type="repeat" description="ANK" evidence="15">
    <location>
        <begin position="204"/>
        <end position="238"/>
    </location>
</feature>
<proteinExistence type="inferred from homology"/>
<dbReference type="GO" id="GO:0012505">
    <property type="term" value="C:endomembrane system"/>
    <property type="evidence" value="ECO:0007669"/>
    <property type="project" value="UniProtKB-SubCell"/>
</dbReference>
<comment type="caution">
    <text evidence="20">The sequence shown here is derived from an EMBL/GenBank/DDBJ whole genome shotgun (WGS) entry which is preliminary data.</text>
</comment>
<feature type="repeat" description="ANK" evidence="15">
    <location>
        <begin position="239"/>
        <end position="263"/>
    </location>
</feature>
<dbReference type="InterPro" id="IPR000980">
    <property type="entry name" value="SH2"/>
</dbReference>
<feature type="domain" description="SH2" evidence="18">
    <location>
        <begin position="55"/>
        <end position="154"/>
    </location>
</feature>
<keyword evidence="16" id="KW-0727">SH2 domain</keyword>
<evidence type="ECO:0000256" key="5">
    <source>
        <dbReference type="ARBA" id="ARBA00022679"/>
    </source>
</evidence>
<dbReference type="InterPro" id="IPR008266">
    <property type="entry name" value="Tyr_kinase_AS"/>
</dbReference>
<dbReference type="STRING" id="299467.A0A443SPS0"/>
<feature type="domain" description="SH2" evidence="18">
    <location>
        <begin position="343"/>
        <end position="433"/>
    </location>
</feature>
<dbReference type="GO" id="GO:0044231">
    <property type="term" value="C:host cell presynaptic membrane"/>
    <property type="evidence" value="ECO:0007669"/>
    <property type="project" value="UniProtKB-KW"/>
</dbReference>
<keyword evidence="12" id="KW-1053">Target membrane</keyword>
<dbReference type="GO" id="GO:0005524">
    <property type="term" value="F:ATP binding"/>
    <property type="evidence" value="ECO:0007669"/>
    <property type="project" value="UniProtKB-KW"/>
</dbReference>
<keyword evidence="4" id="KW-1052">Target cell membrane</keyword>
<dbReference type="GO" id="GO:0004715">
    <property type="term" value="F:non-membrane spanning protein tyrosine kinase activity"/>
    <property type="evidence" value="ECO:0007669"/>
    <property type="project" value="UniProtKB-EC"/>
</dbReference>
<dbReference type="FunFam" id="1.10.510.10:FF:001512">
    <property type="entry name" value="Receptor tyrosine-protein kinase erbB-2"/>
    <property type="match status" value="1"/>
</dbReference>
<dbReference type="InterPro" id="IPR002110">
    <property type="entry name" value="Ankyrin_rpt"/>
</dbReference>